<proteinExistence type="predicted"/>
<keyword evidence="3" id="KW-1185">Reference proteome</keyword>
<feature type="compositionally biased region" description="Basic and acidic residues" evidence="1">
    <location>
        <begin position="342"/>
        <end position="359"/>
    </location>
</feature>
<protein>
    <submittedName>
        <fullName evidence="2">Uncharacterized protein</fullName>
    </submittedName>
</protein>
<name>A0ABR2XHZ1_9PEZI</name>
<accession>A0ABR2XHZ1</accession>
<evidence type="ECO:0000313" key="2">
    <source>
        <dbReference type="EMBL" id="KAK9773376.1"/>
    </source>
</evidence>
<gene>
    <name evidence="2" type="ORF">SCAR479_09909</name>
</gene>
<reference evidence="2 3" key="1">
    <citation type="submission" date="2024-02" db="EMBL/GenBank/DDBJ databases">
        <title>First draft genome assembly of two strains of Seiridium cardinale.</title>
        <authorList>
            <person name="Emiliani G."/>
            <person name="Scali E."/>
        </authorList>
    </citation>
    <scope>NUCLEOTIDE SEQUENCE [LARGE SCALE GENOMIC DNA]</scope>
    <source>
        <strain evidence="2 3">BM-138-000479</strain>
    </source>
</reference>
<feature type="region of interest" description="Disordered" evidence="1">
    <location>
        <begin position="320"/>
        <end position="370"/>
    </location>
</feature>
<sequence>MANQHRVVKDNEAERQYWGSSTGAASIYDGVWIRLAQCDILPLTLKGGGIPVLNYAPRAIWHYQYLDIGLQGVRSPEAGQACQPAASKEGRITMASGGMYASICLEPAFFQIVFAPDTAYQVILVERQYGPSCKPQSRALHGTYDTKPGNSEALADLQQQQQQQQQLDELPHSAAQRSSNGSFLHLGPCFPRMLIVRFVWLSMYRPPPIPFLLARFQGATDRTSEMLKRLPRRKKSAAKPTTIRFRAMAQSSTPKPNRKYSVPSTGSVQWDRMRALCPIPTQGAACLFVFDQVVSGPAARANERRASPAAAALVLGCPRKRTVGTPEGSKHLRASSITRSLPYREREDSTSIGREREGPEQGQRQRTGTA</sequence>
<comment type="caution">
    <text evidence="2">The sequence shown here is derived from an EMBL/GenBank/DDBJ whole genome shotgun (WGS) entry which is preliminary data.</text>
</comment>
<organism evidence="2 3">
    <name type="scientific">Seiridium cardinale</name>
    <dbReference type="NCBI Taxonomy" id="138064"/>
    <lineage>
        <taxon>Eukaryota</taxon>
        <taxon>Fungi</taxon>
        <taxon>Dikarya</taxon>
        <taxon>Ascomycota</taxon>
        <taxon>Pezizomycotina</taxon>
        <taxon>Sordariomycetes</taxon>
        <taxon>Xylariomycetidae</taxon>
        <taxon>Amphisphaeriales</taxon>
        <taxon>Sporocadaceae</taxon>
        <taxon>Seiridium</taxon>
    </lineage>
</organism>
<dbReference type="Proteomes" id="UP001465668">
    <property type="component" value="Unassembled WGS sequence"/>
</dbReference>
<evidence type="ECO:0000313" key="3">
    <source>
        <dbReference type="Proteomes" id="UP001465668"/>
    </source>
</evidence>
<evidence type="ECO:0000256" key="1">
    <source>
        <dbReference type="SAM" id="MobiDB-lite"/>
    </source>
</evidence>
<dbReference type="EMBL" id="JARVKM010000051">
    <property type="protein sequence ID" value="KAK9773376.1"/>
    <property type="molecule type" value="Genomic_DNA"/>
</dbReference>